<sequence>IGAQVMLIKNLVQGKLVNGSIGQVVAFKSIREAHGQHTEIAEVDKSKDPRAAKDKDTESAEQKAKRSSNNVWPVVRFLNGHELLLPPAEFEIMNVHGEMEARRDQV</sequence>
<reference evidence="2 3" key="1">
    <citation type="submission" date="2014-06" db="EMBL/GenBank/DDBJ databases">
        <title>Evolutionary Origins and Diversification of the Mycorrhizal Mutualists.</title>
        <authorList>
            <consortium name="DOE Joint Genome Institute"/>
            <consortium name="Mycorrhizal Genomics Consortium"/>
            <person name="Kohler A."/>
            <person name="Kuo A."/>
            <person name="Nagy L.G."/>
            <person name="Floudas D."/>
            <person name="Copeland A."/>
            <person name="Barry K.W."/>
            <person name="Cichocki N."/>
            <person name="Veneault-Fourrey C."/>
            <person name="LaButti K."/>
            <person name="Lindquist E.A."/>
            <person name="Lipzen A."/>
            <person name="Lundell T."/>
            <person name="Morin E."/>
            <person name="Murat C."/>
            <person name="Riley R."/>
            <person name="Ohm R."/>
            <person name="Sun H."/>
            <person name="Tunlid A."/>
            <person name="Henrissat B."/>
            <person name="Grigoriev I.V."/>
            <person name="Hibbett D.S."/>
            <person name="Martin F."/>
        </authorList>
    </citation>
    <scope>NUCLEOTIDE SEQUENCE [LARGE SCALE GENOMIC DNA]</scope>
    <source>
        <strain evidence="2 3">SS14</strain>
    </source>
</reference>
<evidence type="ECO:0000313" key="2">
    <source>
        <dbReference type="EMBL" id="KIJ45716.1"/>
    </source>
</evidence>
<evidence type="ECO:0008006" key="4">
    <source>
        <dbReference type="Google" id="ProtNLM"/>
    </source>
</evidence>
<feature type="compositionally biased region" description="Basic and acidic residues" evidence="1">
    <location>
        <begin position="36"/>
        <end position="64"/>
    </location>
</feature>
<dbReference type="AlphaFoldDB" id="A0A0C9W3F3"/>
<evidence type="ECO:0000256" key="1">
    <source>
        <dbReference type="SAM" id="MobiDB-lite"/>
    </source>
</evidence>
<dbReference type="OrthoDB" id="432234at2759"/>
<gene>
    <name evidence="2" type="ORF">M422DRAFT_166157</name>
</gene>
<dbReference type="EMBL" id="KN837111">
    <property type="protein sequence ID" value="KIJ45716.1"/>
    <property type="molecule type" value="Genomic_DNA"/>
</dbReference>
<dbReference type="HOGENOM" id="CLU_151426_0_0_1"/>
<protein>
    <recommendedName>
        <fullName evidence="4">DNA helicase</fullName>
    </recommendedName>
</protein>
<evidence type="ECO:0000313" key="3">
    <source>
        <dbReference type="Proteomes" id="UP000054279"/>
    </source>
</evidence>
<name>A0A0C9W3F3_SPHS4</name>
<feature type="region of interest" description="Disordered" evidence="1">
    <location>
        <begin position="36"/>
        <end position="67"/>
    </location>
</feature>
<organism evidence="2 3">
    <name type="scientific">Sphaerobolus stellatus (strain SS14)</name>
    <dbReference type="NCBI Taxonomy" id="990650"/>
    <lineage>
        <taxon>Eukaryota</taxon>
        <taxon>Fungi</taxon>
        <taxon>Dikarya</taxon>
        <taxon>Basidiomycota</taxon>
        <taxon>Agaricomycotina</taxon>
        <taxon>Agaricomycetes</taxon>
        <taxon>Phallomycetidae</taxon>
        <taxon>Geastrales</taxon>
        <taxon>Sphaerobolaceae</taxon>
        <taxon>Sphaerobolus</taxon>
    </lineage>
</organism>
<dbReference type="Proteomes" id="UP000054279">
    <property type="component" value="Unassembled WGS sequence"/>
</dbReference>
<keyword evidence="3" id="KW-1185">Reference proteome</keyword>
<feature type="non-terminal residue" evidence="2">
    <location>
        <position position="106"/>
    </location>
</feature>
<proteinExistence type="predicted"/>
<accession>A0A0C9W3F3</accession>